<reference evidence="2" key="1">
    <citation type="submission" date="2020-10" db="EMBL/GenBank/DDBJ databases">
        <authorList>
            <person name="Gilroy R."/>
        </authorList>
    </citation>
    <scope>NUCLEOTIDE SEQUENCE</scope>
    <source>
        <strain evidence="2">G3-8215</strain>
    </source>
</reference>
<dbReference type="EMBL" id="JADILV010000003">
    <property type="protein sequence ID" value="MBO8482547.1"/>
    <property type="molecule type" value="Genomic_DNA"/>
</dbReference>
<keyword evidence="1" id="KW-0472">Membrane</keyword>
<keyword evidence="1" id="KW-0812">Transmembrane</keyword>
<sequence length="122" mass="13193">MKTGTDFSETVKVPEGLRQELSAMIDSMDAAEKILSSDRGPAKKALTYIMGVAAGIVLVAGVWMAAVTYSTPEDTFTDPQTAYAEVERALASISEKMNPGLEKAADAERSLDRSVEIVKRMY</sequence>
<proteinExistence type="predicted"/>
<protein>
    <submittedName>
        <fullName evidence="2">Uncharacterized protein</fullName>
    </submittedName>
</protein>
<dbReference type="Proteomes" id="UP000725002">
    <property type="component" value="Unassembled WGS sequence"/>
</dbReference>
<keyword evidence="1" id="KW-1133">Transmembrane helix</keyword>
<organism evidence="2 3">
    <name type="scientific">Candidatus Cryptobacteroides avicola</name>
    <dbReference type="NCBI Taxonomy" id="2840757"/>
    <lineage>
        <taxon>Bacteria</taxon>
        <taxon>Pseudomonadati</taxon>
        <taxon>Bacteroidota</taxon>
        <taxon>Bacteroidia</taxon>
        <taxon>Bacteroidales</taxon>
        <taxon>Candidatus Cryptobacteroides</taxon>
    </lineage>
</organism>
<reference evidence="2" key="2">
    <citation type="journal article" date="2021" name="PeerJ">
        <title>Extensive microbial diversity within the chicken gut microbiome revealed by metagenomics and culture.</title>
        <authorList>
            <person name="Gilroy R."/>
            <person name="Ravi A."/>
            <person name="Getino M."/>
            <person name="Pursley I."/>
            <person name="Horton D.L."/>
            <person name="Alikhan N.F."/>
            <person name="Baker D."/>
            <person name="Gharbi K."/>
            <person name="Hall N."/>
            <person name="Watson M."/>
            <person name="Adriaenssens E.M."/>
            <person name="Foster-Nyarko E."/>
            <person name="Jarju S."/>
            <person name="Secka A."/>
            <person name="Antonio M."/>
            <person name="Oren A."/>
            <person name="Chaudhuri R.R."/>
            <person name="La Ragione R."/>
            <person name="Hildebrand F."/>
            <person name="Pallen M.J."/>
        </authorList>
    </citation>
    <scope>NUCLEOTIDE SEQUENCE</scope>
    <source>
        <strain evidence="2">G3-8215</strain>
    </source>
</reference>
<accession>A0A940DPB2</accession>
<gene>
    <name evidence="2" type="ORF">IAB75_00270</name>
</gene>
<dbReference type="AlphaFoldDB" id="A0A940DPB2"/>
<evidence type="ECO:0000313" key="2">
    <source>
        <dbReference type="EMBL" id="MBO8482547.1"/>
    </source>
</evidence>
<comment type="caution">
    <text evidence="2">The sequence shown here is derived from an EMBL/GenBank/DDBJ whole genome shotgun (WGS) entry which is preliminary data.</text>
</comment>
<evidence type="ECO:0000256" key="1">
    <source>
        <dbReference type="SAM" id="Phobius"/>
    </source>
</evidence>
<feature type="transmembrane region" description="Helical" evidence="1">
    <location>
        <begin position="45"/>
        <end position="66"/>
    </location>
</feature>
<name>A0A940DPB2_9BACT</name>
<evidence type="ECO:0000313" key="3">
    <source>
        <dbReference type="Proteomes" id="UP000725002"/>
    </source>
</evidence>